<dbReference type="InterPro" id="IPR057224">
    <property type="entry name" value="DUF7902"/>
</dbReference>
<gene>
    <name evidence="2" type="ORF">HNQ88_002040</name>
</gene>
<dbReference type="SUPFAM" id="SSF52540">
    <property type="entry name" value="P-loop containing nucleoside triphosphate hydrolases"/>
    <property type="match status" value="1"/>
</dbReference>
<dbReference type="EMBL" id="JAVDQD010000002">
    <property type="protein sequence ID" value="MDR6239003.1"/>
    <property type="molecule type" value="Genomic_DNA"/>
</dbReference>
<dbReference type="InterPro" id="IPR027417">
    <property type="entry name" value="P-loop_NTPase"/>
</dbReference>
<evidence type="ECO:0000313" key="3">
    <source>
        <dbReference type="Proteomes" id="UP001185092"/>
    </source>
</evidence>
<dbReference type="InterPro" id="IPR020958">
    <property type="entry name" value="DUF3686"/>
</dbReference>
<feature type="domain" description="AAA+ ATPase" evidence="1">
    <location>
        <begin position="1274"/>
        <end position="1423"/>
    </location>
</feature>
<reference evidence="2" key="1">
    <citation type="submission" date="2023-07" db="EMBL/GenBank/DDBJ databases">
        <title>Genomic Encyclopedia of Type Strains, Phase IV (KMG-IV): sequencing the most valuable type-strain genomes for metagenomic binning, comparative biology and taxonomic classification.</title>
        <authorList>
            <person name="Goeker M."/>
        </authorList>
    </citation>
    <scope>NUCLEOTIDE SEQUENCE</scope>
    <source>
        <strain evidence="2">DSM 26174</strain>
    </source>
</reference>
<evidence type="ECO:0000313" key="2">
    <source>
        <dbReference type="EMBL" id="MDR6239003.1"/>
    </source>
</evidence>
<dbReference type="Gene3D" id="3.40.50.300">
    <property type="entry name" value="P-loop containing nucleotide triphosphate hydrolases"/>
    <property type="match status" value="1"/>
</dbReference>
<dbReference type="RefSeq" id="WP_309938511.1">
    <property type="nucleotide sequence ID" value="NZ_AP025305.1"/>
</dbReference>
<dbReference type="Proteomes" id="UP001185092">
    <property type="component" value="Unassembled WGS sequence"/>
</dbReference>
<dbReference type="InterPro" id="IPR003959">
    <property type="entry name" value="ATPase_AAA_core"/>
</dbReference>
<protein>
    <recommendedName>
        <fullName evidence="1">AAA+ ATPase domain-containing protein</fullName>
    </recommendedName>
</protein>
<dbReference type="SMART" id="SM00382">
    <property type="entry name" value="AAA"/>
    <property type="match status" value="1"/>
</dbReference>
<dbReference type="GO" id="GO:0016887">
    <property type="term" value="F:ATP hydrolysis activity"/>
    <property type="evidence" value="ECO:0007669"/>
    <property type="project" value="InterPro"/>
</dbReference>
<organism evidence="2 3">
    <name type="scientific">Aureibacter tunicatorum</name>
    <dbReference type="NCBI Taxonomy" id="866807"/>
    <lineage>
        <taxon>Bacteria</taxon>
        <taxon>Pseudomonadati</taxon>
        <taxon>Bacteroidota</taxon>
        <taxon>Cytophagia</taxon>
        <taxon>Cytophagales</taxon>
        <taxon>Persicobacteraceae</taxon>
        <taxon>Aureibacter</taxon>
    </lineage>
</organism>
<name>A0AAE3XN43_9BACT</name>
<dbReference type="GO" id="GO:0005524">
    <property type="term" value="F:ATP binding"/>
    <property type="evidence" value="ECO:0007669"/>
    <property type="project" value="InterPro"/>
</dbReference>
<sequence length="1646" mass="190262">MKQEDLNLENNDLQLDGGTYEILKQRLRKENENLREKLGKLNGDRKGVFGSIDLSLLANERVSTEYNCVPRDMFPVGDHFLFGYNIHMGLKTETKLEDVFSFFQFENGEFHQKTLDLINDKVFKQEFNNLYKYYRDTSFAKFAKIGQHLHMVFRIGDNVQDIKTFKWMIHDHALEYVDSRSDHEFKFPSQHDFEWKRTTRDDYCEGEHPHISIEDVVFVEAVGGDLTIKVEDNTKDGKGIYNEPVKLAEQRLEDSIVEYSLIDHLVVMRIKPYQEDFRYFVYNSKLQEVKRIDTIEESCILLPEGHGLIFSDGYYLQTGEFKQFEQDLEHMLFERCIPSPNGEDFLYVFYNREKGVYFLLNYNLIEQKVENPTLCSGFSIFENGQMCLFKTDKEAKKHHVVQIWQTPFIGPDFQIKGKDDSYLYRLGNKDIVRAMAECHALMVLTSREEAYNDLYVDIIKLSTDIIDTYHWLDREEAYDLSQELHGIKSTAVQAVDEYEKVRQIRKNTQDKFDEVTKKADELIRKLKRENPHVIDDFVSYLTSLRTVRGEVISLKTLRYVNEVAVEEYDKELEDFTKNVSKSCASFLLKEDALNPYKEKVTTIDQEIEKVAKVIDANKQEENIVKVSSELEMLIEIVSNLDIEDATETTRIIDSISEIYASFNQIKASLKRKRKQLLGEEGKAEFNAQIKLIDQGVVNYIDLCDTPDKCDEYLTKLMVQLEELEGKFSEFDEFIDTISQKREELYNAFESKKISLVEARNRRANTLNQAAERIIKSVRSRVSRFDDVNEINGYFASDLMVDKLRGIVKELEELGDTVKSDDIQSKLKSVKEESIRQLKDKSELFAEGENLIQLGNHKFTVNTQGLGLTMVHKDGNMYFHLTGTNYFELIEDNQFIKYSRFWDQTLISENREVYRAEYLAYKVLHSAQEGNLELEIDEKKVNLSFDDLLIMDRKDLLNVIQKFMSMRYAEGYVKGVHDQDALIILNALLQQYQHAGLLKFSSEERALARYYWQVWENKEEKEKLSQQLKGAGVILQVFPDAKEFETIKNQLRVRLTTFVTQSEVSSKVNIESIVAYLFEELIQGDEFVVDGLAVDLVNKFDAELRGRKMQKAFEASVEAVHEEVRYQTIIRWLRAFISEDKSIYASFVNESALLLMLGADLKRNVHRVVLTEQLDGLSGTHNLIEDRKYTLDLHSFQRRLSLFGNVETQAFEEFQKVKVEMTESCAKDMRLNEFKPRVLSSFVRNQLIDKVYLRIIGDNFAKQIGSAGAGKRTDLMGMLLLISPPGYGKTTLMEYVSNRLGLIFMKINGPALGHDITSVDPSEAGNAGAKQELEKLNLAFEMGDNVMIYLDDIQHCNPEFLQKFISLCDGQRKIEGVYKGQPKTYDFRGKKVCVVMAGNPYTESGDKFQIPDMLANRADIYNLGDILGDADHEFKLSYLENCLTSNATMARLAGKSHKDVLSIIKIAETGQREGVEFEANHSAIEINEYVEVLKKLLKARDVILKVNMEYIRSAGIAEEYRTEPPFKLQGSYRDMNKMAEKIIPFMNDEELDTLIFSHYEREAQTLTSGAEANLLRFRELLDVLSAEEKERWNGIKDAFMKKQRFALAGGNQMGQMLEQIELIANSLNAMATGDRDSLNENINKNLN</sequence>
<dbReference type="InterPro" id="IPR003593">
    <property type="entry name" value="AAA+_ATPase"/>
</dbReference>
<accession>A0AAE3XN43</accession>
<dbReference type="Pfam" id="PF00004">
    <property type="entry name" value="AAA"/>
    <property type="match status" value="1"/>
</dbReference>
<dbReference type="Pfam" id="PF25472">
    <property type="entry name" value="DUF7902"/>
    <property type="match status" value="1"/>
</dbReference>
<dbReference type="Pfam" id="PF12458">
    <property type="entry name" value="DUF3686"/>
    <property type="match status" value="1"/>
</dbReference>
<proteinExistence type="predicted"/>
<comment type="caution">
    <text evidence="2">The sequence shown here is derived from an EMBL/GenBank/DDBJ whole genome shotgun (WGS) entry which is preliminary data.</text>
</comment>
<keyword evidence="3" id="KW-1185">Reference proteome</keyword>
<evidence type="ECO:0000259" key="1">
    <source>
        <dbReference type="SMART" id="SM00382"/>
    </source>
</evidence>